<keyword evidence="2" id="KW-1185">Reference proteome</keyword>
<evidence type="ECO:0000313" key="2">
    <source>
        <dbReference type="Proteomes" id="UP000813824"/>
    </source>
</evidence>
<protein>
    <submittedName>
        <fullName evidence="1">Uncharacterized protein</fullName>
    </submittedName>
</protein>
<accession>A0A8K0XQV3</accession>
<comment type="caution">
    <text evidence="1">The sequence shown here is derived from an EMBL/GenBank/DDBJ whole genome shotgun (WGS) entry which is preliminary data.</text>
</comment>
<dbReference type="EMBL" id="JAEVFJ010000013">
    <property type="protein sequence ID" value="KAH8101105.1"/>
    <property type="molecule type" value="Genomic_DNA"/>
</dbReference>
<organism evidence="1 2">
    <name type="scientific">Cristinia sonorae</name>
    <dbReference type="NCBI Taxonomy" id="1940300"/>
    <lineage>
        <taxon>Eukaryota</taxon>
        <taxon>Fungi</taxon>
        <taxon>Dikarya</taxon>
        <taxon>Basidiomycota</taxon>
        <taxon>Agaricomycotina</taxon>
        <taxon>Agaricomycetes</taxon>
        <taxon>Agaricomycetidae</taxon>
        <taxon>Agaricales</taxon>
        <taxon>Pleurotineae</taxon>
        <taxon>Stephanosporaceae</taxon>
        <taxon>Cristinia</taxon>
    </lineage>
</organism>
<dbReference type="Proteomes" id="UP000813824">
    <property type="component" value="Unassembled WGS sequence"/>
</dbReference>
<proteinExistence type="predicted"/>
<name>A0A8K0XQV3_9AGAR</name>
<gene>
    <name evidence="1" type="ORF">BXZ70DRAFT_109101</name>
</gene>
<evidence type="ECO:0000313" key="1">
    <source>
        <dbReference type="EMBL" id="KAH8101105.1"/>
    </source>
</evidence>
<sequence length="157" mass="17664">MTSKQINAFLRDAIPADPTKQTVITHIPKEKVQSVIDTAWERLDDKTNLIHPTLTPSSQSALLRKLCLKLAATHDVLPTSFYVEDVVCLNLEAVDAGAYADILQGQYNGRLVILKRPRIPNPRMKDKVMMVCLLRSVEADFFFDAVRKPDSCVFACY</sequence>
<dbReference type="AlphaFoldDB" id="A0A8K0XQV3"/>
<reference evidence="1" key="1">
    <citation type="journal article" date="2021" name="New Phytol.">
        <title>Evolutionary innovations through gain and loss of genes in the ectomycorrhizal Boletales.</title>
        <authorList>
            <person name="Wu G."/>
            <person name="Miyauchi S."/>
            <person name="Morin E."/>
            <person name="Kuo A."/>
            <person name="Drula E."/>
            <person name="Varga T."/>
            <person name="Kohler A."/>
            <person name="Feng B."/>
            <person name="Cao Y."/>
            <person name="Lipzen A."/>
            <person name="Daum C."/>
            <person name="Hundley H."/>
            <person name="Pangilinan J."/>
            <person name="Johnson J."/>
            <person name="Barry K."/>
            <person name="LaButti K."/>
            <person name="Ng V."/>
            <person name="Ahrendt S."/>
            <person name="Min B."/>
            <person name="Choi I.G."/>
            <person name="Park H."/>
            <person name="Plett J.M."/>
            <person name="Magnuson J."/>
            <person name="Spatafora J.W."/>
            <person name="Nagy L.G."/>
            <person name="Henrissat B."/>
            <person name="Grigoriev I.V."/>
            <person name="Yang Z.L."/>
            <person name="Xu J."/>
            <person name="Martin F.M."/>
        </authorList>
    </citation>
    <scope>NUCLEOTIDE SEQUENCE</scope>
    <source>
        <strain evidence="1">KKN 215</strain>
    </source>
</reference>